<dbReference type="PRINTS" id="PR00722">
    <property type="entry name" value="CHYMOTRYPSIN"/>
</dbReference>
<dbReference type="STRING" id="56723.ENSLBEP00000012851"/>
<dbReference type="SMART" id="SM00020">
    <property type="entry name" value="Tryp_SPc"/>
    <property type="match status" value="1"/>
</dbReference>
<sequence>MCGGSLISDRWILTAAHCLKRHVTAYVGPGLIEMDITQNKTFKENGNGREHDLMLLKLRDSTQIQHVKFPTTTECNQRNKLQTVEIAGYASKFMGPNNERGNDRPTTLQCADIPVVSCETSRNCLQRSLHPDDLSRLYQHWFCGQSDTVDISPVRETLVEEWCTVPRFTGSLVSR</sequence>
<dbReference type="EC" id="3.4.21.4" evidence="8"/>
<dbReference type="Ensembl" id="ENSLBET00000013556.1">
    <property type="protein sequence ID" value="ENSLBEP00000012876.1"/>
    <property type="gene ID" value="ENSLBEG00000009897.1"/>
</dbReference>
<proteinExistence type="predicted"/>
<evidence type="ECO:0000256" key="7">
    <source>
        <dbReference type="ARBA" id="ARBA00036320"/>
    </source>
</evidence>
<feature type="domain" description="Peptidase S1" evidence="9">
    <location>
        <begin position="1"/>
        <end position="175"/>
    </location>
</feature>
<dbReference type="PROSITE" id="PS50240">
    <property type="entry name" value="TRYPSIN_DOM"/>
    <property type="match status" value="1"/>
</dbReference>
<dbReference type="InterPro" id="IPR001254">
    <property type="entry name" value="Trypsin_dom"/>
</dbReference>
<dbReference type="InterPro" id="IPR050127">
    <property type="entry name" value="Serine_Proteases_S1"/>
</dbReference>
<protein>
    <recommendedName>
        <fullName evidence="8">trypsin</fullName>
        <ecNumber evidence="8">3.4.21.4</ecNumber>
    </recommendedName>
</protein>
<dbReference type="Ensembl" id="ENSLBET00000013528.1">
    <property type="protein sequence ID" value="ENSLBEP00000012851.1"/>
    <property type="gene ID" value="ENSLBEG00000009897.1"/>
</dbReference>
<accession>A0A3Q3EZE5</accession>
<dbReference type="PANTHER" id="PTHR24264">
    <property type="entry name" value="TRYPSIN-RELATED"/>
    <property type="match status" value="1"/>
</dbReference>
<evidence type="ECO:0000256" key="2">
    <source>
        <dbReference type="ARBA" id="ARBA00022525"/>
    </source>
</evidence>
<evidence type="ECO:0000256" key="6">
    <source>
        <dbReference type="ARBA" id="ARBA00023157"/>
    </source>
</evidence>
<comment type="subcellular location">
    <subcellularLocation>
        <location evidence="1">Secreted</location>
    </subcellularLocation>
</comment>
<evidence type="ECO:0000259" key="9">
    <source>
        <dbReference type="PROSITE" id="PS50240"/>
    </source>
</evidence>
<keyword evidence="5" id="KW-0720">Serine protease</keyword>
<dbReference type="GO" id="GO:0005615">
    <property type="term" value="C:extracellular space"/>
    <property type="evidence" value="ECO:0007669"/>
    <property type="project" value="TreeGrafter"/>
</dbReference>
<keyword evidence="2" id="KW-0964">Secreted</keyword>
<evidence type="ECO:0000256" key="8">
    <source>
        <dbReference type="ARBA" id="ARBA00038868"/>
    </source>
</evidence>
<dbReference type="Proteomes" id="UP000261660">
    <property type="component" value="Unplaced"/>
</dbReference>
<keyword evidence="11" id="KW-1185">Reference proteome</keyword>
<dbReference type="AlphaFoldDB" id="A0A3Q3EZE5"/>
<keyword evidence="3" id="KW-0645">Protease</keyword>
<dbReference type="Ensembl" id="ENSLBET00000013540.1">
    <property type="protein sequence ID" value="ENSLBEP00000012861.1"/>
    <property type="gene ID" value="ENSLBEG00000009897.1"/>
</dbReference>
<keyword evidence="6" id="KW-1015">Disulfide bond</keyword>
<dbReference type="Pfam" id="PF00089">
    <property type="entry name" value="Trypsin"/>
    <property type="match status" value="1"/>
</dbReference>
<dbReference type="PANTHER" id="PTHR24264:SF15">
    <property type="entry name" value="RIKEN CDNA 2210010C04 GENE"/>
    <property type="match status" value="1"/>
</dbReference>
<dbReference type="GO" id="GO:0004252">
    <property type="term" value="F:serine-type endopeptidase activity"/>
    <property type="evidence" value="ECO:0007669"/>
    <property type="project" value="UniProtKB-EC"/>
</dbReference>
<evidence type="ECO:0000256" key="3">
    <source>
        <dbReference type="ARBA" id="ARBA00022670"/>
    </source>
</evidence>
<evidence type="ECO:0000256" key="5">
    <source>
        <dbReference type="ARBA" id="ARBA00022825"/>
    </source>
</evidence>
<reference evidence="10" key="1">
    <citation type="submission" date="2025-05" db="UniProtKB">
        <authorList>
            <consortium name="Ensembl"/>
        </authorList>
    </citation>
    <scope>IDENTIFICATION</scope>
</reference>
<name>A0A3Q3EZE5_9LABR</name>
<dbReference type="InterPro" id="IPR018114">
    <property type="entry name" value="TRYPSIN_HIS"/>
</dbReference>
<keyword evidence="4" id="KW-0378">Hydrolase</keyword>
<dbReference type="Gene3D" id="2.40.10.10">
    <property type="entry name" value="Trypsin-like serine proteases"/>
    <property type="match status" value="1"/>
</dbReference>
<organism evidence="10 11">
    <name type="scientific">Labrus bergylta</name>
    <name type="common">ballan wrasse</name>
    <dbReference type="NCBI Taxonomy" id="56723"/>
    <lineage>
        <taxon>Eukaryota</taxon>
        <taxon>Metazoa</taxon>
        <taxon>Chordata</taxon>
        <taxon>Craniata</taxon>
        <taxon>Vertebrata</taxon>
        <taxon>Euteleostomi</taxon>
        <taxon>Actinopterygii</taxon>
        <taxon>Neopterygii</taxon>
        <taxon>Teleostei</taxon>
        <taxon>Neoteleostei</taxon>
        <taxon>Acanthomorphata</taxon>
        <taxon>Eupercaria</taxon>
        <taxon>Labriformes</taxon>
        <taxon>Labridae</taxon>
        <taxon>Labrus</taxon>
    </lineage>
</organism>
<comment type="catalytic activity">
    <reaction evidence="7">
        <text>Preferential cleavage: Arg-|-Xaa, Lys-|-Xaa.</text>
        <dbReference type="EC" id="3.4.21.4"/>
    </reaction>
</comment>
<evidence type="ECO:0000313" key="10">
    <source>
        <dbReference type="Ensembl" id="ENSLBEP00000012851.1"/>
    </source>
</evidence>
<dbReference type="PROSITE" id="PS00134">
    <property type="entry name" value="TRYPSIN_HIS"/>
    <property type="match status" value="1"/>
</dbReference>
<dbReference type="GO" id="GO:0006508">
    <property type="term" value="P:proteolysis"/>
    <property type="evidence" value="ECO:0007669"/>
    <property type="project" value="UniProtKB-KW"/>
</dbReference>
<evidence type="ECO:0000313" key="11">
    <source>
        <dbReference type="Proteomes" id="UP000261660"/>
    </source>
</evidence>
<dbReference type="InterPro" id="IPR001314">
    <property type="entry name" value="Peptidase_S1A"/>
</dbReference>
<evidence type="ECO:0000256" key="4">
    <source>
        <dbReference type="ARBA" id="ARBA00022801"/>
    </source>
</evidence>
<evidence type="ECO:0000256" key="1">
    <source>
        <dbReference type="ARBA" id="ARBA00004613"/>
    </source>
</evidence>
<dbReference type="InterPro" id="IPR043504">
    <property type="entry name" value="Peptidase_S1_PA_chymotrypsin"/>
</dbReference>
<dbReference type="InterPro" id="IPR009003">
    <property type="entry name" value="Peptidase_S1_PA"/>
</dbReference>
<dbReference type="SUPFAM" id="SSF50494">
    <property type="entry name" value="Trypsin-like serine proteases"/>
    <property type="match status" value="1"/>
</dbReference>